<dbReference type="GO" id="GO:0044550">
    <property type="term" value="P:secondary metabolite biosynthetic process"/>
    <property type="evidence" value="ECO:0007669"/>
    <property type="project" value="TreeGrafter"/>
</dbReference>
<dbReference type="RefSeq" id="WP_191212004.1">
    <property type="nucleotide sequence ID" value="NZ_BAABKL010000004.1"/>
</dbReference>
<gene>
    <name evidence="4" type="ORF">IF129_24470</name>
</gene>
<protein>
    <submittedName>
        <fullName evidence="4">Acyl carrier protein</fullName>
    </submittedName>
</protein>
<feature type="domain" description="Carrier" evidence="3">
    <location>
        <begin position="17"/>
        <end position="93"/>
    </location>
</feature>
<dbReference type="PROSITE" id="PS50075">
    <property type="entry name" value="CARRIER"/>
    <property type="match status" value="1"/>
</dbReference>
<dbReference type="Pfam" id="PF00550">
    <property type="entry name" value="PP-binding"/>
    <property type="match status" value="1"/>
</dbReference>
<dbReference type="EMBL" id="JACXYU010000019">
    <property type="protein sequence ID" value="MBD3934703.1"/>
    <property type="molecule type" value="Genomic_DNA"/>
</dbReference>
<proteinExistence type="predicted"/>
<evidence type="ECO:0000256" key="1">
    <source>
        <dbReference type="ARBA" id="ARBA00022450"/>
    </source>
</evidence>
<dbReference type="SMART" id="SM00823">
    <property type="entry name" value="PKS_PP"/>
    <property type="match status" value="1"/>
</dbReference>
<accession>A0A927F3R7</accession>
<sequence>MTTTTHASPATADAAGRPTGAALTALVTDAYREALGSPEIDQDSDFYAWGGDSLTAFRVTATLQDALGVEVAVALVFAYPTPADLADVVDADLAQV</sequence>
<keyword evidence="1" id="KW-0596">Phosphopantetheine</keyword>
<dbReference type="InterPro" id="IPR020806">
    <property type="entry name" value="PKS_PP-bd"/>
</dbReference>
<keyword evidence="5" id="KW-1185">Reference proteome</keyword>
<evidence type="ECO:0000313" key="4">
    <source>
        <dbReference type="EMBL" id="MBD3934703.1"/>
    </source>
</evidence>
<dbReference type="Gene3D" id="1.10.1200.10">
    <property type="entry name" value="ACP-like"/>
    <property type="match status" value="1"/>
</dbReference>
<dbReference type="GO" id="GO:0031177">
    <property type="term" value="F:phosphopantetheine binding"/>
    <property type="evidence" value="ECO:0007669"/>
    <property type="project" value="InterPro"/>
</dbReference>
<name>A0A927F3R7_9ACTN</name>
<dbReference type="GO" id="GO:0005737">
    <property type="term" value="C:cytoplasm"/>
    <property type="evidence" value="ECO:0007669"/>
    <property type="project" value="TreeGrafter"/>
</dbReference>
<dbReference type="InterPro" id="IPR036736">
    <property type="entry name" value="ACP-like_sf"/>
</dbReference>
<dbReference type="Proteomes" id="UP000632289">
    <property type="component" value="Unassembled WGS sequence"/>
</dbReference>
<evidence type="ECO:0000313" key="5">
    <source>
        <dbReference type="Proteomes" id="UP000632289"/>
    </source>
</evidence>
<reference evidence="4" key="1">
    <citation type="submission" date="2020-09" db="EMBL/GenBank/DDBJ databases">
        <title>Secondary metabolite and genome analysis of marine Streptomyces chumphonensis KK1-2T.</title>
        <authorList>
            <person name="Phongsopitanun W."/>
            <person name="Kanchanasin P."/>
            <person name="Pittayakhajonwut P."/>
            <person name="Suwanborirux K."/>
            <person name="Tanasupawat S."/>
        </authorList>
    </citation>
    <scope>NUCLEOTIDE SEQUENCE</scope>
    <source>
        <strain evidence="4">KK1-2</strain>
    </source>
</reference>
<evidence type="ECO:0000256" key="2">
    <source>
        <dbReference type="ARBA" id="ARBA00022553"/>
    </source>
</evidence>
<dbReference type="PANTHER" id="PTHR45527">
    <property type="entry name" value="NONRIBOSOMAL PEPTIDE SYNTHETASE"/>
    <property type="match status" value="1"/>
</dbReference>
<evidence type="ECO:0000259" key="3">
    <source>
        <dbReference type="PROSITE" id="PS50075"/>
    </source>
</evidence>
<dbReference type="AlphaFoldDB" id="A0A927F3R7"/>
<dbReference type="GO" id="GO:0043041">
    <property type="term" value="P:amino acid activation for nonribosomal peptide biosynthetic process"/>
    <property type="evidence" value="ECO:0007669"/>
    <property type="project" value="TreeGrafter"/>
</dbReference>
<comment type="caution">
    <text evidence="4">The sequence shown here is derived from an EMBL/GenBank/DDBJ whole genome shotgun (WGS) entry which is preliminary data.</text>
</comment>
<dbReference type="GO" id="GO:0017000">
    <property type="term" value="P:antibiotic biosynthetic process"/>
    <property type="evidence" value="ECO:0007669"/>
    <property type="project" value="UniProtKB-ARBA"/>
</dbReference>
<dbReference type="SUPFAM" id="SSF47336">
    <property type="entry name" value="ACP-like"/>
    <property type="match status" value="1"/>
</dbReference>
<keyword evidence="2" id="KW-0597">Phosphoprotein</keyword>
<dbReference type="PANTHER" id="PTHR45527:SF1">
    <property type="entry name" value="FATTY ACID SYNTHASE"/>
    <property type="match status" value="1"/>
</dbReference>
<organism evidence="4 5">
    <name type="scientific">Streptomyces chumphonensis</name>
    <dbReference type="NCBI Taxonomy" id="1214925"/>
    <lineage>
        <taxon>Bacteria</taxon>
        <taxon>Bacillati</taxon>
        <taxon>Actinomycetota</taxon>
        <taxon>Actinomycetes</taxon>
        <taxon>Kitasatosporales</taxon>
        <taxon>Streptomycetaceae</taxon>
        <taxon>Streptomyces</taxon>
    </lineage>
</organism>
<dbReference type="InterPro" id="IPR009081">
    <property type="entry name" value="PP-bd_ACP"/>
</dbReference>